<comment type="caution">
    <text evidence="1">The sequence shown here is derived from an EMBL/GenBank/DDBJ whole genome shotgun (WGS) entry which is preliminary data.</text>
</comment>
<name>A0ACC3DMN8_9PEZI</name>
<protein>
    <submittedName>
        <fullName evidence="1">Uncharacterized protein</fullName>
    </submittedName>
</protein>
<reference evidence="1" key="1">
    <citation type="submission" date="2024-09" db="EMBL/GenBank/DDBJ databases">
        <title>Black Yeasts Isolated from many extreme environments.</title>
        <authorList>
            <person name="Coleine C."/>
            <person name="Stajich J.E."/>
            <person name="Selbmann L."/>
        </authorList>
    </citation>
    <scope>NUCLEOTIDE SEQUENCE</scope>
    <source>
        <strain evidence="1">CCFEE 5737</strain>
    </source>
</reference>
<evidence type="ECO:0000313" key="2">
    <source>
        <dbReference type="Proteomes" id="UP001186974"/>
    </source>
</evidence>
<dbReference type="EMBL" id="JAWDJW010002420">
    <property type="protein sequence ID" value="KAK3077869.1"/>
    <property type="molecule type" value="Genomic_DNA"/>
</dbReference>
<proteinExistence type="predicted"/>
<sequence>MRPSIGKDNTSSRSTSSSTLISHKSEIVHDDYGTIEQIDDDLIELPFISPPDRGAAAWLVLAACSIIQCPVWGFSLAFGVIQEYYVEHPEKLTGSRSAVATIGTTATGILYLCTPITFAILARWPQLRAYCGPLGLCIMAFSFVASAFTTVVWHLLLLQGMLSALGSGLLFTAPIAYLDEWFVSRKGLAYGVMGAAKGITGMLVPLLIDRGLREYGAQTTLIIWAVASLALTAPALCYLRPRVPAWRKPSDDGRSNHHHHQQQQQAQAEKSSNTTVFLRSPLFWLFQAANVLEALGFFLPFAYLSSYAVSIRLPSSTGTLLLAALNGSSIFGCVAIGMLNDAVDVWLALAFSSLGAGLAVLVFWGAASGAGMLALFAVGYGFFAGGYSSAWAGVMSKVKGRFPETDTGLVYGLLAGGRGVGNLVSGPLSILLVTGRKDWVHDGERFGYGGEYGMMIAFTGVTALLGGSAVAWRCLRRG</sequence>
<accession>A0ACC3DMN8</accession>
<organism evidence="1 2">
    <name type="scientific">Coniosporium uncinatum</name>
    <dbReference type="NCBI Taxonomy" id="93489"/>
    <lineage>
        <taxon>Eukaryota</taxon>
        <taxon>Fungi</taxon>
        <taxon>Dikarya</taxon>
        <taxon>Ascomycota</taxon>
        <taxon>Pezizomycotina</taxon>
        <taxon>Dothideomycetes</taxon>
        <taxon>Dothideomycetes incertae sedis</taxon>
        <taxon>Coniosporium</taxon>
    </lineage>
</organism>
<gene>
    <name evidence="1" type="ORF">LTS18_009046</name>
</gene>
<evidence type="ECO:0000313" key="1">
    <source>
        <dbReference type="EMBL" id="KAK3077869.1"/>
    </source>
</evidence>
<keyword evidence="2" id="KW-1185">Reference proteome</keyword>
<dbReference type="Proteomes" id="UP001186974">
    <property type="component" value="Unassembled WGS sequence"/>
</dbReference>